<gene>
    <name evidence="8" type="ORF">BJY24_004472</name>
</gene>
<comment type="cofactor">
    <cofactor evidence="1">
        <name>FAD</name>
        <dbReference type="ChEBI" id="CHEBI:57692"/>
    </cofactor>
</comment>
<evidence type="ECO:0000256" key="4">
    <source>
        <dbReference type="ARBA" id="ARBA00022827"/>
    </source>
</evidence>
<dbReference type="EMBL" id="JACHIT010000002">
    <property type="protein sequence ID" value="MBB5915560.1"/>
    <property type="molecule type" value="Genomic_DNA"/>
</dbReference>
<dbReference type="PANTHER" id="PTHR43884">
    <property type="entry name" value="ACYL-COA DEHYDROGENASE"/>
    <property type="match status" value="1"/>
</dbReference>
<keyword evidence="3" id="KW-0285">Flavoprotein</keyword>
<evidence type="ECO:0000259" key="7">
    <source>
        <dbReference type="Pfam" id="PF02771"/>
    </source>
</evidence>
<dbReference type="RefSeq" id="WP_040752750.1">
    <property type="nucleotide sequence ID" value="NZ_JACHIT010000002.1"/>
</dbReference>
<comment type="similarity">
    <text evidence="2">Belongs to the acyl-CoA dehydrogenase family.</text>
</comment>
<sequence length="355" mass="37642">MTGEYDDLHDDLRTVARGVLAKTDHETPVDWSDITRSGWLGLEAPVEIDGAGATFAELAVILEEIGRSASYTAFPSVATLSIAALNLLAPNPARDKVFHATVAGEALPVLVLPGEWSASPAAFTLATDSTTLRLTGSASFVLDAPAADHLLIPARTPDGETVIVPMDPATPGITITNQPVVDTTRIFGHITTGDLPVPPESLWHFTSTAPLRHLHTRAAISLACDSLGLAEAMLSATIEYTRTRTQFARPIGSFQAVQHACADMHVHTRVARHLVTAAVQAETTASDSAPTAASMAKSYATTAAVEITGKALQLHGGVGYTWESGLHTYLKRATLNRTLYGAPAAHRRLLTARYT</sequence>
<name>A0A7W9PGC2_9NOCA</name>
<evidence type="ECO:0000256" key="1">
    <source>
        <dbReference type="ARBA" id="ARBA00001974"/>
    </source>
</evidence>
<keyword evidence="9" id="KW-1185">Reference proteome</keyword>
<dbReference type="InterPro" id="IPR013786">
    <property type="entry name" value="AcylCoA_DH/ox_N"/>
</dbReference>
<evidence type="ECO:0000256" key="5">
    <source>
        <dbReference type="ARBA" id="ARBA00023002"/>
    </source>
</evidence>
<feature type="domain" description="Acyl-CoA dehydrogenase/oxidase N-terminal" evidence="7">
    <location>
        <begin position="25"/>
        <end position="98"/>
    </location>
</feature>
<dbReference type="InterPro" id="IPR036250">
    <property type="entry name" value="AcylCo_DH-like_C"/>
</dbReference>
<dbReference type="InterPro" id="IPR009075">
    <property type="entry name" value="AcylCo_DH/oxidase_C"/>
</dbReference>
<dbReference type="Pfam" id="PF00441">
    <property type="entry name" value="Acyl-CoA_dh_1"/>
    <property type="match status" value="1"/>
</dbReference>
<feature type="domain" description="Acyl-CoA dehydrogenase/oxidase C-terminal" evidence="6">
    <location>
        <begin position="219"/>
        <end position="353"/>
    </location>
</feature>
<dbReference type="AlphaFoldDB" id="A0A7W9PGC2"/>
<dbReference type="InterPro" id="IPR037069">
    <property type="entry name" value="AcylCoA_DH/ox_N_sf"/>
</dbReference>
<dbReference type="Gene3D" id="1.10.540.10">
    <property type="entry name" value="Acyl-CoA dehydrogenase/oxidase, N-terminal domain"/>
    <property type="match status" value="1"/>
</dbReference>
<evidence type="ECO:0000313" key="8">
    <source>
        <dbReference type="EMBL" id="MBB5915560.1"/>
    </source>
</evidence>
<dbReference type="Pfam" id="PF02771">
    <property type="entry name" value="Acyl-CoA_dh_N"/>
    <property type="match status" value="1"/>
</dbReference>
<dbReference type="InterPro" id="IPR046373">
    <property type="entry name" value="Acyl-CoA_Oxase/DH_mid-dom_sf"/>
</dbReference>
<dbReference type="GO" id="GO:0003995">
    <property type="term" value="F:acyl-CoA dehydrogenase activity"/>
    <property type="evidence" value="ECO:0007669"/>
    <property type="project" value="TreeGrafter"/>
</dbReference>
<evidence type="ECO:0000256" key="2">
    <source>
        <dbReference type="ARBA" id="ARBA00009347"/>
    </source>
</evidence>
<accession>A0A7W9PGC2</accession>
<reference evidence="8 9" key="1">
    <citation type="submission" date="2020-08" db="EMBL/GenBank/DDBJ databases">
        <title>Sequencing the genomes of 1000 actinobacteria strains.</title>
        <authorList>
            <person name="Klenk H.-P."/>
        </authorList>
    </citation>
    <scope>NUCLEOTIDE SEQUENCE [LARGE SCALE GENOMIC DNA]</scope>
    <source>
        <strain evidence="8 9">DSM 43582</strain>
    </source>
</reference>
<protein>
    <submittedName>
        <fullName evidence="8">Alkylation response protein AidB-like acyl-CoA dehydrogenase</fullName>
    </submittedName>
</protein>
<dbReference type="SUPFAM" id="SSF56645">
    <property type="entry name" value="Acyl-CoA dehydrogenase NM domain-like"/>
    <property type="match status" value="1"/>
</dbReference>
<evidence type="ECO:0000313" key="9">
    <source>
        <dbReference type="Proteomes" id="UP000540412"/>
    </source>
</evidence>
<dbReference type="PANTHER" id="PTHR43884:SF20">
    <property type="entry name" value="ACYL-COA DEHYDROGENASE FADE28"/>
    <property type="match status" value="1"/>
</dbReference>
<proteinExistence type="inferred from homology"/>
<keyword evidence="5" id="KW-0560">Oxidoreductase</keyword>
<dbReference type="CDD" id="cd00567">
    <property type="entry name" value="ACAD"/>
    <property type="match status" value="1"/>
</dbReference>
<dbReference type="Gene3D" id="1.20.140.10">
    <property type="entry name" value="Butyryl-CoA Dehydrogenase, subunit A, domain 3"/>
    <property type="match status" value="1"/>
</dbReference>
<dbReference type="SUPFAM" id="SSF47203">
    <property type="entry name" value="Acyl-CoA dehydrogenase C-terminal domain-like"/>
    <property type="match status" value="1"/>
</dbReference>
<dbReference type="InterPro" id="IPR009100">
    <property type="entry name" value="AcylCoA_DH/oxidase_NM_dom_sf"/>
</dbReference>
<evidence type="ECO:0000256" key="3">
    <source>
        <dbReference type="ARBA" id="ARBA00022630"/>
    </source>
</evidence>
<keyword evidence="4" id="KW-0274">FAD</keyword>
<organism evidence="8 9">
    <name type="scientific">Nocardia transvalensis</name>
    <dbReference type="NCBI Taxonomy" id="37333"/>
    <lineage>
        <taxon>Bacteria</taxon>
        <taxon>Bacillati</taxon>
        <taxon>Actinomycetota</taxon>
        <taxon>Actinomycetes</taxon>
        <taxon>Mycobacteriales</taxon>
        <taxon>Nocardiaceae</taxon>
        <taxon>Nocardia</taxon>
    </lineage>
</organism>
<evidence type="ECO:0000259" key="6">
    <source>
        <dbReference type="Pfam" id="PF00441"/>
    </source>
</evidence>
<dbReference type="Proteomes" id="UP000540412">
    <property type="component" value="Unassembled WGS sequence"/>
</dbReference>
<dbReference type="Gene3D" id="2.40.110.10">
    <property type="entry name" value="Butyryl-CoA Dehydrogenase, subunit A, domain 2"/>
    <property type="match status" value="1"/>
</dbReference>
<dbReference type="GO" id="GO:0050660">
    <property type="term" value="F:flavin adenine dinucleotide binding"/>
    <property type="evidence" value="ECO:0007669"/>
    <property type="project" value="InterPro"/>
</dbReference>
<comment type="caution">
    <text evidence="8">The sequence shown here is derived from an EMBL/GenBank/DDBJ whole genome shotgun (WGS) entry which is preliminary data.</text>
</comment>